<evidence type="ECO:0000313" key="1">
    <source>
        <dbReference type="EMBL" id="MDP9902620.1"/>
    </source>
</evidence>
<dbReference type="NCBIfam" id="NF047331">
    <property type="entry name" value="phage_HTJ"/>
    <property type="match status" value="1"/>
</dbReference>
<evidence type="ECO:0000313" key="2">
    <source>
        <dbReference type="Proteomes" id="UP001226867"/>
    </source>
</evidence>
<evidence type="ECO:0008006" key="3">
    <source>
        <dbReference type="Google" id="ProtNLM"/>
    </source>
</evidence>
<name>A0ABT9SE24_9BURK</name>
<organism evidence="1 2">
    <name type="scientific">Variovorax ginsengisoli</name>
    <dbReference type="NCBI Taxonomy" id="363844"/>
    <lineage>
        <taxon>Bacteria</taxon>
        <taxon>Pseudomonadati</taxon>
        <taxon>Pseudomonadota</taxon>
        <taxon>Betaproteobacteria</taxon>
        <taxon>Burkholderiales</taxon>
        <taxon>Comamonadaceae</taxon>
        <taxon>Variovorax</taxon>
    </lineage>
</organism>
<dbReference type="EMBL" id="JAUSRO010000020">
    <property type="protein sequence ID" value="MDP9902620.1"/>
    <property type="molecule type" value="Genomic_DNA"/>
</dbReference>
<protein>
    <recommendedName>
        <fullName evidence="3">Phage tail protein</fullName>
    </recommendedName>
</protein>
<dbReference type="Proteomes" id="UP001226867">
    <property type="component" value="Unassembled WGS sequence"/>
</dbReference>
<reference evidence="1 2" key="1">
    <citation type="submission" date="2023-07" db="EMBL/GenBank/DDBJ databases">
        <title>Sorghum-associated microbial communities from plants grown in Nebraska, USA.</title>
        <authorList>
            <person name="Schachtman D."/>
        </authorList>
    </citation>
    <scope>NUCLEOTIDE SEQUENCE [LARGE SCALE GENOMIC DNA]</scope>
    <source>
        <strain evidence="1 2">DS1607</strain>
    </source>
</reference>
<gene>
    <name evidence="1" type="ORF">J2W36_004897</name>
</gene>
<sequence>MAGFTIAQLEAIETAIAGGTLKVRYADKEVTFHSLNELRELRAEMREELRANGMLDGAPNRGVPTVTSYCRD</sequence>
<proteinExistence type="predicted"/>
<keyword evidence="2" id="KW-1185">Reference proteome</keyword>
<comment type="caution">
    <text evidence="1">The sequence shown here is derived from an EMBL/GenBank/DDBJ whole genome shotgun (WGS) entry which is preliminary data.</text>
</comment>
<accession>A0ABT9SE24</accession>
<dbReference type="RefSeq" id="WP_307692356.1">
    <property type="nucleotide sequence ID" value="NZ_JAUSRO010000020.1"/>
</dbReference>